<dbReference type="EMBL" id="MU855654">
    <property type="protein sequence ID" value="KAK3900604.1"/>
    <property type="molecule type" value="Genomic_DNA"/>
</dbReference>
<dbReference type="AlphaFoldDB" id="A0AAN6RRZ0"/>
<keyword evidence="3" id="KW-1185">Reference proteome</keyword>
<keyword evidence="1" id="KW-0472">Membrane</keyword>
<organism evidence="2 3">
    <name type="scientific">Staphylotrichum tortipilum</name>
    <dbReference type="NCBI Taxonomy" id="2831512"/>
    <lineage>
        <taxon>Eukaryota</taxon>
        <taxon>Fungi</taxon>
        <taxon>Dikarya</taxon>
        <taxon>Ascomycota</taxon>
        <taxon>Pezizomycotina</taxon>
        <taxon>Sordariomycetes</taxon>
        <taxon>Sordariomycetidae</taxon>
        <taxon>Sordariales</taxon>
        <taxon>Chaetomiaceae</taxon>
        <taxon>Staphylotrichum</taxon>
    </lineage>
</organism>
<feature type="transmembrane region" description="Helical" evidence="1">
    <location>
        <begin position="25"/>
        <end position="48"/>
    </location>
</feature>
<keyword evidence="1" id="KW-1133">Transmembrane helix</keyword>
<sequence>MTPTPTTHPTNIPDAHEIPMPDIPIYVYIVSGLLIGSLLGTQLLGMWLTGFRRPVPIPAEGFHGRGGKGGR</sequence>
<evidence type="ECO:0000256" key="1">
    <source>
        <dbReference type="SAM" id="Phobius"/>
    </source>
</evidence>
<reference evidence="2" key="1">
    <citation type="journal article" date="2023" name="Mol. Phylogenet. Evol.">
        <title>Genome-scale phylogeny and comparative genomics of the fungal order Sordariales.</title>
        <authorList>
            <person name="Hensen N."/>
            <person name="Bonometti L."/>
            <person name="Westerberg I."/>
            <person name="Brannstrom I.O."/>
            <person name="Guillou S."/>
            <person name="Cros-Aarteil S."/>
            <person name="Calhoun S."/>
            <person name="Haridas S."/>
            <person name="Kuo A."/>
            <person name="Mondo S."/>
            <person name="Pangilinan J."/>
            <person name="Riley R."/>
            <person name="LaButti K."/>
            <person name="Andreopoulos B."/>
            <person name="Lipzen A."/>
            <person name="Chen C."/>
            <person name="Yan M."/>
            <person name="Daum C."/>
            <person name="Ng V."/>
            <person name="Clum A."/>
            <person name="Steindorff A."/>
            <person name="Ohm R.A."/>
            <person name="Martin F."/>
            <person name="Silar P."/>
            <person name="Natvig D.O."/>
            <person name="Lalanne C."/>
            <person name="Gautier V."/>
            <person name="Ament-Velasquez S.L."/>
            <person name="Kruys A."/>
            <person name="Hutchinson M.I."/>
            <person name="Powell A.J."/>
            <person name="Barry K."/>
            <person name="Miller A.N."/>
            <person name="Grigoriev I.V."/>
            <person name="Debuchy R."/>
            <person name="Gladieux P."/>
            <person name="Hiltunen Thoren M."/>
            <person name="Johannesson H."/>
        </authorList>
    </citation>
    <scope>NUCLEOTIDE SEQUENCE</scope>
    <source>
        <strain evidence="2">CBS 103.79</strain>
    </source>
</reference>
<name>A0AAN6RRZ0_9PEZI</name>
<protein>
    <submittedName>
        <fullName evidence="2">Uncharacterized protein</fullName>
    </submittedName>
</protein>
<proteinExistence type="predicted"/>
<comment type="caution">
    <text evidence="2">The sequence shown here is derived from an EMBL/GenBank/DDBJ whole genome shotgun (WGS) entry which is preliminary data.</text>
</comment>
<evidence type="ECO:0000313" key="3">
    <source>
        <dbReference type="Proteomes" id="UP001303889"/>
    </source>
</evidence>
<dbReference type="Proteomes" id="UP001303889">
    <property type="component" value="Unassembled WGS sequence"/>
</dbReference>
<gene>
    <name evidence="2" type="ORF">C8A05DRAFT_35739</name>
</gene>
<evidence type="ECO:0000313" key="2">
    <source>
        <dbReference type="EMBL" id="KAK3900604.1"/>
    </source>
</evidence>
<reference evidence="2" key="2">
    <citation type="submission" date="2023-05" db="EMBL/GenBank/DDBJ databases">
        <authorList>
            <consortium name="Lawrence Berkeley National Laboratory"/>
            <person name="Steindorff A."/>
            <person name="Hensen N."/>
            <person name="Bonometti L."/>
            <person name="Westerberg I."/>
            <person name="Brannstrom I.O."/>
            <person name="Guillou S."/>
            <person name="Cros-Aarteil S."/>
            <person name="Calhoun S."/>
            <person name="Haridas S."/>
            <person name="Kuo A."/>
            <person name="Mondo S."/>
            <person name="Pangilinan J."/>
            <person name="Riley R."/>
            <person name="Labutti K."/>
            <person name="Andreopoulos B."/>
            <person name="Lipzen A."/>
            <person name="Chen C."/>
            <person name="Yanf M."/>
            <person name="Daum C."/>
            <person name="Ng V."/>
            <person name="Clum A."/>
            <person name="Ohm R."/>
            <person name="Martin F."/>
            <person name="Silar P."/>
            <person name="Natvig D."/>
            <person name="Lalanne C."/>
            <person name="Gautier V."/>
            <person name="Ament-Velasquez S.L."/>
            <person name="Kruys A."/>
            <person name="Hutchinson M.I."/>
            <person name="Powell A.J."/>
            <person name="Barry K."/>
            <person name="Miller A.N."/>
            <person name="Grigoriev I.V."/>
            <person name="Debuchy R."/>
            <person name="Gladieux P."/>
            <person name="Thoren M.H."/>
            <person name="Johannesson H."/>
        </authorList>
    </citation>
    <scope>NUCLEOTIDE SEQUENCE</scope>
    <source>
        <strain evidence="2">CBS 103.79</strain>
    </source>
</reference>
<keyword evidence="1" id="KW-0812">Transmembrane</keyword>
<accession>A0AAN6RRZ0</accession>